<name>A0A8S1H151_9PELO</name>
<keyword evidence="4" id="KW-1185">Reference proteome</keyword>
<dbReference type="AlphaFoldDB" id="A0A8S1H151"/>
<feature type="region of interest" description="Disordered" evidence="1">
    <location>
        <begin position="39"/>
        <end position="70"/>
    </location>
</feature>
<dbReference type="Proteomes" id="UP000835052">
    <property type="component" value="Unassembled WGS sequence"/>
</dbReference>
<gene>
    <name evidence="3" type="ORF">CAUJ_LOCUS5418</name>
</gene>
<protein>
    <submittedName>
        <fullName evidence="3">Uncharacterized protein</fullName>
    </submittedName>
</protein>
<evidence type="ECO:0000256" key="2">
    <source>
        <dbReference type="SAM" id="SignalP"/>
    </source>
</evidence>
<feature type="compositionally biased region" description="Basic and acidic residues" evidence="1">
    <location>
        <begin position="60"/>
        <end position="70"/>
    </location>
</feature>
<organism evidence="3 4">
    <name type="scientific">Caenorhabditis auriculariae</name>
    <dbReference type="NCBI Taxonomy" id="2777116"/>
    <lineage>
        <taxon>Eukaryota</taxon>
        <taxon>Metazoa</taxon>
        <taxon>Ecdysozoa</taxon>
        <taxon>Nematoda</taxon>
        <taxon>Chromadorea</taxon>
        <taxon>Rhabditida</taxon>
        <taxon>Rhabditina</taxon>
        <taxon>Rhabditomorpha</taxon>
        <taxon>Rhabditoidea</taxon>
        <taxon>Rhabditidae</taxon>
        <taxon>Peloderinae</taxon>
        <taxon>Caenorhabditis</taxon>
    </lineage>
</organism>
<accession>A0A8S1H151</accession>
<keyword evidence="2" id="KW-0732">Signal</keyword>
<dbReference type="EMBL" id="CAJGYM010000011">
    <property type="protein sequence ID" value="CAD6189499.1"/>
    <property type="molecule type" value="Genomic_DNA"/>
</dbReference>
<feature type="signal peptide" evidence="2">
    <location>
        <begin position="1"/>
        <end position="20"/>
    </location>
</feature>
<comment type="caution">
    <text evidence="3">The sequence shown here is derived from an EMBL/GenBank/DDBJ whole genome shotgun (WGS) entry which is preliminary data.</text>
</comment>
<evidence type="ECO:0000256" key="1">
    <source>
        <dbReference type="SAM" id="MobiDB-lite"/>
    </source>
</evidence>
<proteinExistence type="predicted"/>
<sequence length="70" mass="7958">MRHFVVLLVLVLLLAMQSSAKKIGPPPGKDVEGRSDYIRGSNMISSNHHNFRKHKQNQGDQKRSDQHQPV</sequence>
<reference evidence="3" key="1">
    <citation type="submission" date="2020-10" db="EMBL/GenBank/DDBJ databases">
        <authorList>
            <person name="Kikuchi T."/>
        </authorList>
    </citation>
    <scope>NUCLEOTIDE SEQUENCE</scope>
    <source>
        <strain evidence="3">NKZ352</strain>
    </source>
</reference>
<feature type="chain" id="PRO_5035823413" evidence="2">
    <location>
        <begin position="21"/>
        <end position="70"/>
    </location>
</feature>
<evidence type="ECO:0000313" key="4">
    <source>
        <dbReference type="Proteomes" id="UP000835052"/>
    </source>
</evidence>
<evidence type="ECO:0000313" key="3">
    <source>
        <dbReference type="EMBL" id="CAD6189499.1"/>
    </source>
</evidence>